<protein>
    <submittedName>
        <fullName evidence="4">GNAT family N-acetyltransferase</fullName>
        <ecNumber evidence="4">2.3.-.-</ecNumber>
    </submittedName>
</protein>
<accession>A0ABW2NG71</accession>
<dbReference type="Proteomes" id="UP001596483">
    <property type="component" value="Unassembled WGS sequence"/>
</dbReference>
<dbReference type="PANTHER" id="PTHR43877:SF2">
    <property type="entry name" value="AMINOALKYLPHOSPHONATE N-ACETYLTRANSFERASE-RELATED"/>
    <property type="match status" value="1"/>
</dbReference>
<evidence type="ECO:0000256" key="1">
    <source>
        <dbReference type="ARBA" id="ARBA00022679"/>
    </source>
</evidence>
<keyword evidence="5" id="KW-1185">Reference proteome</keyword>
<evidence type="ECO:0000313" key="4">
    <source>
        <dbReference type="EMBL" id="MFC7364984.1"/>
    </source>
</evidence>
<dbReference type="InterPro" id="IPR000182">
    <property type="entry name" value="GNAT_dom"/>
</dbReference>
<comment type="caution">
    <text evidence="4">The sequence shown here is derived from an EMBL/GenBank/DDBJ whole genome shotgun (WGS) entry which is preliminary data.</text>
</comment>
<dbReference type="GO" id="GO:0016746">
    <property type="term" value="F:acyltransferase activity"/>
    <property type="evidence" value="ECO:0007669"/>
    <property type="project" value="UniProtKB-KW"/>
</dbReference>
<sequence length="161" mass="18114">MKDENLLFRPAVRVDLEGIVGMLADDNLGRTRENPELPLERSYEEAFQAIHEDPNNELIVAEADGQLAGVLQLTFLPSITYRGSWRAMIEGVRTASSMRGRGIGRELILHSIRLAEEKGCRLIQLTTDKSRPDAIRFYESLGFSPTHEGMKMRLDKGDGKE</sequence>
<dbReference type="PROSITE" id="PS51186">
    <property type="entry name" value="GNAT"/>
    <property type="match status" value="1"/>
</dbReference>
<dbReference type="CDD" id="cd04301">
    <property type="entry name" value="NAT_SF"/>
    <property type="match status" value="1"/>
</dbReference>
<feature type="domain" description="N-acetyltransferase" evidence="3">
    <location>
        <begin position="6"/>
        <end position="161"/>
    </location>
</feature>
<dbReference type="InterPro" id="IPR016181">
    <property type="entry name" value="Acyl_CoA_acyltransferase"/>
</dbReference>
<evidence type="ECO:0000259" key="3">
    <source>
        <dbReference type="PROSITE" id="PS51186"/>
    </source>
</evidence>
<dbReference type="SUPFAM" id="SSF55729">
    <property type="entry name" value="Acyl-CoA N-acyltransferases (Nat)"/>
    <property type="match status" value="1"/>
</dbReference>
<dbReference type="PANTHER" id="PTHR43877">
    <property type="entry name" value="AMINOALKYLPHOSPHONATE N-ACETYLTRANSFERASE-RELATED-RELATED"/>
    <property type="match status" value="1"/>
</dbReference>
<name>A0ABW2NG71_9BACL</name>
<keyword evidence="2 4" id="KW-0012">Acyltransferase</keyword>
<dbReference type="EMBL" id="JBHTCT010000012">
    <property type="protein sequence ID" value="MFC7364984.1"/>
    <property type="molecule type" value="Genomic_DNA"/>
</dbReference>
<dbReference type="Gene3D" id="3.40.630.30">
    <property type="match status" value="1"/>
</dbReference>
<evidence type="ECO:0000256" key="2">
    <source>
        <dbReference type="ARBA" id="ARBA00023315"/>
    </source>
</evidence>
<keyword evidence="1 4" id="KW-0808">Transferase</keyword>
<reference evidence="5" key="1">
    <citation type="journal article" date="2019" name="Int. J. Syst. Evol. Microbiol.">
        <title>The Global Catalogue of Microorganisms (GCM) 10K type strain sequencing project: providing services to taxonomists for standard genome sequencing and annotation.</title>
        <authorList>
            <consortium name="The Broad Institute Genomics Platform"/>
            <consortium name="The Broad Institute Genome Sequencing Center for Infectious Disease"/>
            <person name="Wu L."/>
            <person name="Ma J."/>
        </authorList>
    </citation>
    <scope>NUCLEOTIDE SEQUENCE [LARGE SCALE GENOMIC DNA]</scope>
    <source>
        <strain evidence="5">JCM 4738</strain>
    </source>
</reference>
<dbReference type="InterPro" id="IPR050832">
    <property type="entry name" value="Bact_Acetyltransf"/>
</dbReference>
<dbReference type="RefSeq" id="WP_157295374.1">
    <property type="nucleotide sequence ID" value="NZ_JBHTCT010000012.1"/>
</dbReference>
<organism evidence="4 5">
    <name type="scientific">Bhargavaea changchunensis</name>
    <dbReference type="NCBI Taxonomy" id="2134037"/>
    <lineage>
        <taxon>Bacteria</taxon>
        <taxon>Bacillati</taxon>
        <taxon>Bacillota</taxon>
        <taxon>Bacilli</taxon>
        <taxon>Bacillales</taxon>
        <taxon>Caryophanaceae</taxon>
        <taxon>Bhargavaea</taxon>
    </lineage>
</organism>
<dbReference type="EC" id="2.3.-.-" evidence="4"/>
<evidence type="ECO:0000313" key="5">
    <source>
        <dbReference type="Proteomes" id="UP001596483"/>
    </source>
</evidence>
<proteinExistence type="predicted"/>
<gene>
    <name evidence="4" type="ORF">ACFQQH_07520</name>
</gene>
<dbReference type="Pfam" id="PF00583">
    <property type="entry name" value="Acetyltransf_1"/>
    <property type="match status" value="1"/>
</dbReference>